<keyword evidence="1" id="KW-0812">Transmembrane</keyword>
<keyword evidence="1" id="KW-0472">Membrane</keyword>
<proteinExistence type="predicted"/>
<accession>A0A6L2M8A7</accession>
<dbReference type="AlphaFoldDB" id="A0A6L2M8A7"/>
<name>A0A6L2M8A7_TANCI</name>
<comment type="caution">
    <text evidence="2">The sequence shown here is derived from an EMBL/GenBank/DDBJ whole genome shotgun (WGS) entry which is preliminary data.</text>
</comment>
<reference evidence="2" key="1">
    <citation type="journal article" date="2019" name="Sci. Rep.">
        <title>Draft genome of Tanacetum cinerariifolium, the natural source of mosquito coil.</title>
        <authorList>
            <person name="Yamashiro T."/>
            <person name="Shiraishi A."/>
            <person name="Satake H."/>
            <person name="Nakayama K."/>
        </authorList>
    </citation>
    <scope>NUCLEOTIDE SEQUENCE</scope>
</reference>
<evidence type="ECO:0000313" key="2">
    <source>
        <dbReference type="EMBL" id="GEU69467.1"/>
    </source>
</evidence>
<protein>
    <submittedName>
        <fullName evidence="2">Uncharacterized protein</fullName>
    </submittedName>
</protein>
<sequence length="259" mass="30298">MEVESDFENMTINDNLEEEQAQVKDSDDGYIYDILDITVEDVEWIRQFLTPDVPDVMYDVKQPLILKTIHTTPPNEDYVAPATKSILYELLEEFRDEILNVTMVEEGAKLLLSGFMLLVLFFLATIQVIKGIETEKMRKNDNIQQNPHYGRNYDTKEEEEQLAWLPDLEPDFENMTINEYLECKAKMERRLRNVQSKRSPTKYEEADFDSFYRDESNTFNYPYSHDLPPPHPCFLHVQPYLEDCLVSTNVGDDVGTLEA</sequence>
<feature type="transmembrane region" description="Helical" evidence="1">
    <location>
        <begin position="110"/>
        <end position="129"/>
    </location>
</feature>
<keyword evidence="1" id="KW-1133">Transmembrane helix</keyword>
<gene>
    <name evidence="2" type="ORF">Tci_041445</name>
</gene>
<evidence type="ECO:0000256" key="1">
    <source>
        <dbReference type="SAM" id="Phobius"/>
    </source>
</evidence>
<dbReference type="EMBL" id="BKCJ010005940">
    <property type="protein sequence ID" value="GEU69467.1"/>
    <property type="molecule type" value="Genomic_DNA"/>
</dbReference>
<organism evidence="2">
    <name type="scientific">Tanacetum cinerariifolium</name>
    <name type="common">Dalmatian daisy</name>
    <name type="synonym">Chrysanthemum cinerariifolium</name>
    <dbReference type="NCBI Taxonomy" id="118510"/>
    <lineage>
        <taxon>Eukaryota</taxon>
        <taxon>Viridiplantae</taxon>
        <taxon>Streptophyta</taxon>
        <taxon>Embryophyta</taxon>
        <taxon>Tracheophyta</taxon>
        <taxon>Spermatophyta</taxon>
        <taxon>Magnoliopsida</taxon>
        <taxon>eudicotyledons</taxon>
        <taxon>Gunneridae</taxon>
        <taxon>Pentapetalae</taxon>
        <taxon>asterids</taxon>
        <taxon>campanulids</taxon>
        <taxon>Asterales</taxon>
        <taxon>Asteraceae</taxon>
        <taxon>Asteroideae</taxon>
        <taxon>Anthemideae</taxon>
        <taxon>Anthemidinae</taxon>
        <taxon>Tanacetum</taxon>
    </lineage>
</organism>